<keyword evidence="2" id="KW-1185">Reference proteome</keyword>
<reference evidence="1 2" key="1">
    <citation type="submission" date="2024-09" db="EMBL/GenBank/DDBJ databases">
        <authorList>
            <person name="Sun Q."/>
            <person name="Mori K."/>
        </authorList>
    </citation>
    <scope>NUCLEOTIDE SEQUENCE [LARGE SCALE GENOMIC DNA]</scope>
    <source>
        <strain evidence="1 2">CICC 10874</strain>
    </source>
</reference>
<sequence length="144" mass="16195">MGPADRVPFPLLAQVPRELRGVILDFRWDLARLHALDLPAREVATEELAWHLPLPFWAADGAPFQVSPMQVMRDPARYADQWRRTLDADLDIPLDCRIGQGGRLTILDGVHRLLKATASGRRTVEVRVLSDADLDRIAVPRESS</sequence>
<evidence type="ECO:0000313" key="1">
    <source>
        <dbReference type="EMBL" id="MFC0672715.1"/>
    </source>
</evidence>
<evidence type="ECO:0008006" key="3">
    <source>
        <dbReference type="Google" id="ProtNLM"/>
    </source>
</evidence>
<comment type="caution">
    <text evidence="1">The sequence shown here is derived from an EMBL/GenBank/DDBJ whole genome shotgun (WGS) entry which is preliminary data.</text>
</comment>
<accession>A0ABV6R6V4</accession>
<dbReference type="Proteomes" id="UP001589793">
    <property type="component" value="Unassembled WGS sequence"/>
</dbReference>
<name>A0ABV6R6V4_9MICO</name>
<dbReference type="EMBL" id="JBHLSV010000002">
    <property type="protein sequence ID" value="MFC0672715.1"/>
    <property type="molecule type" value="Genomic_DNA"/>
</dbReference>
<protein>
    <recommendedName>
        <fullName evidence="3">Transcriptional regulator</fullName>
    </recommendedName>
</protein>
<evidence type="ECO:0000313" key="2">
    <source>
        <dbReference type="Proteomes" id="UP001589793"/>
    </source>
</evidence>
<organism evidence="1 2">
    <name type="scientific">Brachybacterium hainanense</name>
    <dbReference type="NCBI Taxonomy" id="1541174"/>
    <lineage>
        <taxon>Bacteria</taxon>
        <taxon>Bacillati</taxon>
        <taxon>Actinomycetota</taxon>
        <taxon>Actinomycetes</taxon>
        <taxon>Micrococcales</taxon>
        <taxon>Dermabacteraceae</taxon>
        <taxon>Brachybacterium</taxon>
    </lineage>
</organism>
<gene>
    <name evidence="1" type="ORF">ACFFF6_01960</name>
</gene>
<dbReference type="RefSeq" id="WP_376977723.1">
    <property type="nucleotide sequence ID" value="NZ_JBHLSV010000002.1"/>
</dbReference>
<proteinExistence type="predicted"/>